<proteinExistence type="predicted"/>
<dbReference type="SUPFAM" id="SSF54427">
    <property type="entry name" value="NTF2-like"/>
    <property type="match status" value="1"/>
</dbReference>
<protein>
    <submittedName>
        <fullName evidence="3">SgcJ/EcaC family oxidoreductase</fullName>
    </submittedName>
</protein>
<gene>
    <name evidence="3" type="ORF">AAEO60_12450</name>
</gene>
<dbReference type="Proteomes" id="UP001497045">
    <property type="component" value="Unassembled WGS sequence"/>
</dbReference>
<dbReference type="RefSeq" id="WP_341674031.1">
    <property type="nucleotide sequence ID" value="NZ_JBBYHV010000002.1"/>
</dbReference>
<dbReference type="InterPro" id="IPR027843">
    <property type="entry name" value="DUF4440"/>
</dbReference>
<dbReference type="Gene3D" id="3.10.450.50">
    <property type="match status" value="1"/>
</dbReference>
<dbReference type="EMBL" id="JBBYHV010000002">
    <property type="protein sequence ID" value="MEL1251478.1"/>
    <property type="molecule type" value="Genomic_DNA"/>
</dbReference>
<dbReference type="InterPro" id="IPR032710">
    <property type="entry name" value="NTF2-like_dom_sf"/>
</dbReference>
<feature type="chain" id="PRO_5045216039" evidence="1">
    <location>
        <begin position="23"/>
        <end position="163"/>
    </location>
</feature>
<reference evidence="3 4" key="1">
    <citation type="submission" date="2024-04" db="EMBL/GenBank/DDBJ databases">
        <title>Aurantiacibacter sp. DGU6 16S ribosomal RNA gene Genome sequencing and assembly.</title>
        <authorList>
            <person name="Park S."/>
        </authorList>
    </citation>
    <scope>NUCLEOTIDE SEQUENCE [LARGE SCALE GENOMIC DNA]</scope>
    <source>
        <strain evidence="3 4">DGU6</strain>
    </source>
</reference>
<feature type="domain" description="DUF4440" evidence="2">
    <location>
        <begin position="51"/>
        <end position="157"/>
    </location>
</feature>
<name>A0ABU9IGD2_9SPHN</name>
<sequence length="163" mass="17687">MIIRAPVAFAALLALTGCDYFAAREPDLPQPVVVDVAQVQGEIEAEMLASAEGWNSGDMDAFLAIYSVAPETSFVGSGGLVRGRAAMEERYRAAYDWSDPDPSERGVLTFETQDVRPLGDGHALYIGRYILTYPDAREPATGLTSLVFAREDGSWRIIADHSS</sequence>
<keyword evidence="1" id="KW-0732">Signal</keyword>
<organism evidence="3 4">
    <name type="scientific">Aurantiacibacter gilvus</name>
    <dbReference type="NCBI Taxonomy" id="3139141"/>
    <lineage>
        <taxon>Bacteria</taxon>
        <taxon>Pseudomonadati</taxon>
        <taxon>Pseudomonadota</taxon>
        <taxon>Alphaproteobacteria</taxon>
        <taxon>Sphingomonadales</taxon>
        <taxon>Erythrobacteraceae</taxon>
        <taxon>Aurantiacibacter</taxon>
    </lineage>
</organism>
<evidence type="ECO:0000313" key="3">
    <source>
        <dbReference type="EMBL" id="MEL1251478.1"/>
    </source>
</evidence>
<keyword evidence="4" id="KW-1185">Reference proteome</keyword>
<dbReference type="InterPro" id="IPR011944">
    <property type="entry name" value="Steroid_delta5-4_isomerase"/>
</dbReference>
<dbReference type="Pfam" id="PF14534">
    <property type="entry name" value="DUF4440"/>
    <property type="match status" value="1"/>
</dbReference>
<evidence type="ECO:0000259" key="2">
    <source>
        <dbReference type="Pfam" id="PF14534"/>
    </source>
</evidence>
<dbReference type="PROSITE" id="PS51257">
    <property type="entry name" value="PROKAR_LIPOPROTEIN"/>
    <property type="match status" value="1"/>
</dbReference>
<evidence type="ECO:0000313" key="4">
    <source>
        <dbReference type="Proteomes" id="UP001497045"/>
    </source>
</evidence>
<evidence type="ECO:0000256" key="1">
    <source>
        <dbReference type="SAM" id="SignalP"/>
    </source>
</evidence>
<feature type="signal peptide" evidence="1">
    <location>
        <begin position="1"/>
        <end position="22"/>
    </location>
</feature>
<dbReference type="NCBIfam" id="TIGR02246">
    <property type="entry name" value="SgcJ/EcaC family oxidoreductase"/>
    <property type="match status" value="1"/>
</dbReference>
<comment type="caution">
    <text evidence="3">The sequence shown here is derived from an EMBL/GenBank/DDBJ whole genome shotgun (WGS) entry which is preliminary data.</text>
</comment>
<accession>A0ABU9IGD2</accession>